<keyword evidence="3" id="KW-1185">Reference proteome</keyword>
<keyword evidence="2" id="KW-0489">Methyltransferase</keyword>
<dbReference type="EMBL" id="FLQY01000246">
    <property type="protein sequence ID" value="SBT09406.1"/>
    <property type="molecule type" value="Genomic_DNA"/>
</dbReference>
<dbReference type="Pfam" id="PF08241">
    <property type="entry name" value="Methyltransf_11"/>
    <property type="match status" value="1"/>
</dbReference>
<dbReference type="GO" id="GO:0008757">
    <property type="term" value="F:S-adenosylmethionine-dependent methyltransferase activity"/>
    <property type="evidence" value="ECO:0007669"/>
    <property type="project" value="InterPro"/>
</dbReference>
<organism evidence="2 3">
    <name type="scientific">Candidatus Propionivibrio aalborgensis</name>
    <dbReference type="NCBI Taxonomy" id="1860101"/>
    <lineage>
        <taxon>Bacteria</taxon>
        <taxon>Pseudomonadati</taxon>
        <taxon>Pseudomonadota</taxon>
        <taxon>Betaproteobacteria</taxon>
        <taxon>Rhodocyclales</taxon>
        <taxon>Rhodocyclaceae</taxon>
        <taxon>Propionivibrio</taxon>
    </lineage>
</organism>
<proteinExistence type="predicted"/>
<evidence type="ECO:0000259" key="1">
    <source>
        <dbReference type="Pfam" id="PF08241"/>
    </source>
</evidence>
<dbReference type="PANTHER" id="PTHR43861">
    <property type="entry name" value="TRANS-ACONITATE 2-METHYLTRANSFERASE-RELATED"/>
    <property type="match status" value="1"/>
</dbReference>
<gene>
    <name evidence="2" type="ORF">PROAA_320059</name>
</gene>
<dbReference type="Gene3D" id="3.40.50.150">
    <property type="entry name" value="Vaccinia Virus protein VP39"/>
    <property type="match status" value="1"/>
</dbReference>
<dbReference type="Proteomes" id="UP000199600">
    <property type="component" value="Unassembled WGS sequence"/>
</dbReference>
<dbReference type="InterPro" id="IPR013216">
    <property type="entry name" value="Methyltransf_11"/>
</dbReference>
<dbReference type="InterPro" id="IPR029063">
    <property type="entry name" value="SAM-dependent_MTases_sf"/>
</dbReference>
<evidence type="ECO:0000313" key="3">
    <source>
        <dbReference type="Proteomes" id="UP000199600"/>
    </source>
</evidence>
<reference evidence="2 3" key="1">
    <citation type="submission" date="2016-06" db="EMBL/GenBank/DDBJ databases">
        <authorList>
            <person name="Kjaerup R.B."/>
            <person name="Dalgaard T.S."/>
            <person name="Juul-Madsen H.R."/>
        </authorList>
    </citation>
    <scope>NUCLEOTIDE SEQUENCE [LARGE SCALE GENOMIC DNA]</scope>
    <source>
        <strain evidence="2">2</strain>
    </source>
</reference>
<feature type="domain" description="Methyltransferase type 11" evidence="1">
    <location>
        <begin position="47"/>
        <end position="145"/>
    </location>
</feature>
<evidence type="ECO:0000313" key="2">
    <source>
        <dbReference type="EMBL" id="SBT09406.1"/>
    </source>
</evidence>
<dbReference type="AlphaFoldDB" id="A0A1A8XXH0"/>
<dbReference type="SUPFAM" id="SSF53335">
    <property type="entry name" value="S-adenosyl-L-methionine-dependent methyltransferases"/>
    <property type="match status" value="1"/>
</dbReference>
<sequence length="271" mass="30477">MTISGKDYWSDKTASYLSAIEGPYHANRLQMVEALLSELSLAGKNCLDFGCGDGVFVERLLEDGATVSGVDVDSAMIHAAQSRLLGRWKDTKLACGGVEHLSELPGNSFDCLFALNVLAYLNPKEEATFYQQAQRLLREGGALVVTHSNELFDMFTLNRYTANFFGKHFSIAAEECNVRDLLVHPDVPDRYVFGVRENPLAYRYKLKSYGFSETRQEFAILHSLPPLLTPSIDFDDIDSRKYPETVGWPEAQRWKLMFMCSVFGSISSRKN</sequence>
<keyword evidence="2" id="KW-0808">Transferase</keyword>
<dbReference type="CDD" id="cd02440">
    <property type="entry name" value="AdoMet_MTases"/>
    <property type="match status" value="1"/>
</dbReference>
<name>A0A1A8XXH0_9RHOO</name>
<protein>
    <submittedName>
        <fullName evidence="2">Methyltransferase type 11</fullName>
    </submittedName>
</protein>
<accession>A0A1A8XXH0</accession>
<dbReference type="GO" id="GO:0032259">
    <property type="term" value="P:methylation"/>
    <property type="evidence" value="ECO:0007669"/>
    <property type="project" value="UniProtKB-KW"/>
</dbReference>